<keyword evidence="2" id="KW-1185">Reference proteome</keyword>
<dbReference type="GO" id="GO:0015035">
    <property type="term" value="F:protein-disulfide reductase activity"/>
    <property type="evidence" value="ECO:0007669"/>
    <property type="project" value="InterPro"/>
</dbReference>
<dbReference type="STRING" id="284581.AMD01_11090"/>
<dbReference type="PANTHER" id="PTHR34290:SF2">
    <property type="entry name" value="OS04G0668800 PROTEIN"/>
    <property type="match status" value="1"/>
</dbReference>
<dbReference type="PANTHER" id="PTHR34290">
    <property type="entry name" value="SI:CH73-390P7.2"/>
    <property type="match status" value="1"/>
</dbReference>
<evidence type="ECO:0000313" key="1">
    <source>
        <dbReference type="EMBL" id="KOO46378.1"/>
    </source>
</evidence>
<dbReference type="InterPro" id="IPR007263">
    <property type="entry name" value="DCC1-like"/>
</dbReference>
<dbReference type="RefSeq" id="WP_053401461.1">
    <property type="nucleotide sequence ID" value="NZ_LILC01000013.1"/>
</dbReference>
<accession>A0A0M0L6T4</accession>
<dbReference type="PATRIC" id="fig|284581.3.peg.2322"/>
<proteinExistence type="predicted"/>
<evidence type="ECO:0008006" key="3">
    <source>
        <dbReference type="Google" id="ProtNLM"/>
    </source>
</evidence>
<dbReference type="AlphaFoldDB" id="A0A0M0L6T4"/>
<comment type="caution">
    <text evidence="1">The sequence shown here is derived from an EMBL/GenBank/DDBJ whole genome shotgun (WGS) entry which is preliminary data.</text>
</comment>
<dbReference type="InterPro" id="IPR044691">
    <property type="entry name" value="DCC1_Trx"/>
</dbReference>
<sequence length="121" mass="14379">MKHIIFYDAQCPLCANVKKVLIKLDWFQRLEWVPVQKAEDEAQYHYLKERDVYDRIHMMSASGRLYAGFYSVRRILRALPATAILGWLLYVPKVDRLGVPLYNWISANRHDWFGRYAAPVY</sequence>
<dbReference type="Pfam" id="PF04134">
    <property type="entry name" value="DCC1-like"/>
    <property type="match status" value="1"/>
</dbReference>
<organism evidence="1 2">
    <name type="scientific">Priestia koreensis</name>
    <dbReference type="NCBI Taxonomy" id="284581"/>
    <lineage>
        <taxon>Bacteria</taxon>
        <taxon>Bacillati</taxon>
        <taxon>Bacillota</taxon>
        <taxon>Bacilli</taxon>
        <taxon>Bacillales</taxon>
        <taxon>Bacillaceae</taxon>
        <taxon>Priestia</taxon>
    </lineage>
</organism>
<name>A0A0M0L6T4_9BACI</name>
<dbReference type="OrthoDB" id="9785438at2"/>
<protein>
    <recommendedName>
        <fullName evidence="3">DUF393 domain-containing protein</fullName>
    </recommendedName>
</protein>
<dbReference type="EMBL" id="LILC01000013">
    <property type="protein sequence ID" value="KOO46378.1"/>
    <property type="molecule type" value="Genomic_DNA"/>
</dbReference>
<evidence type="ECO:0000313" key="2">
    <source>
        <dbReference type="Proteomes" id="UP000037558"/>
    </source>
</evidence>
<gene>
    <name evidence="1" type="ORF">AMD01_11090</name>
</gene>
<reference evidence="2" key="1">
    <citation type="submission" date="2015-08" db="EMBL/GenBank/DDBJ databases">
        <title>Fjat-14210 dsm16467.</title>
        <authorList>
            <person name="Liu B."/>
            <person name="Wang J."/>
            <person name="Zhu Y."/>
            <person name="Liu G."/>
            <person name="Chen Q."/>
            <person name="Chen Z."/>
            <person name="Lan J."/>
            <person name="Che J."/>
            <person name="Ge C."/>
            <person name="Shi H."/>
            <person name="Pan Z."/>
            <person name="Liu X."/>
        </authorList>
    </citation>
    <scope>NUCLEOTIDE SEQUENCE [LARGE SCALE GENOMIC DNA]</scope>
    <source>
        <strain evidence="2">DSM 16467</strain>
    </source>
</reference>
<dbReference type="Proteomes" id="UP000037558">
    <property type="component" value="Unassembled WGS sequence"/>
</dbReference>